<evidence type="ECO:0000313" key="2">
    <source>
        <dbReference type="Proteomes" id="UP001139981"/>
    </source>
</evidence>
<gene>
    <name evidence="1" type="ORF">IWW38_005763</name>
</gene>
<comment type="caution">
    <text evidence="1">The sequence shown here is derived from an EMBL/GenBank/DDBJ whole genome shotgun (WGS) entry which is preliminary data.</text>
</comment>
<reference evidence="1" key="1">
    <citation type="submission" date="2022-07" db="EMBL/GenBank/DDBJ databases">
        <title>Phylogenomic reconstructions and comparative analyses of Kickxellomycotina fungi.</title>
        <authorList>
            <person name="Reynolds N.K."/>
            <person name="Stajich J.E."/>
            <person name="Barry K."/>
            <person name="Grigoriev I.V."/>
            <person name="Crous P."/>
            <person name="Smith M.E."/>
        </authorList>
    </citation>
    <scope>NUCLEOTIDE SEQUENCE</scope>
    <source>
        <strain evidence="1">CBS 190363</strain>
    </source>
</reference>
<proteinExistence type="predicted"/>
<feature type="non-terminal residue" evidence="1">
    <location>
        <position position="1"/>
    </location>
</feature>
<dbReference type="EMBL" id="JANBVB010002897">
    <property type="protein sequence ID" value="KAJ2881678.1"/>
    <property type="molecule type" value="Genomic_DNA"/>
</dbReference>
<keyword evidence="2" id="KW-1185">Reference proteome</keyword>
<sequence>SMTELLDSTELLPFAVPTSREWLAWWQCHDGDVLGVSGSARSHSRDWSNETVTYAAPSPSSLLKPSATHSTRRWPRSELAPVVPSEFLNALSEIA</sequence>
<dbReference type="Proteomes" id="UP001139981">
    <property type="component" value="Unassembled WGS sequence"/>
</dbReference>
<protein>
    <submittedName>
        <fullName evidence="1">Uncharacterized protein</fullName>
    </submittedName>
</protein>
<evidence type="ECO:0000313" key="1">
    <source>
        <dbReference type="EMBL" id="KAJ2881678.1"/>
    </source>
</evidence>
<accession>A0ACC1LV69</accession>
<name>A0ACC1LV69_9FUNG</name>
<organism evidence="1 2">
    <name type="scientific">Coemansia aciculifera</name>
    <dbReference type="NCBI Taxonomy" id="417176"/>
    <lineage>
        <taxon>Eukaryota</taxon>
        <taxon>Fungi</taxon>
        <taxon>Fungi incertae sedis</taxon>
        <taxon>Zoopagomycota</taxon>
        <taxon>Kickxellomycotina</taxon>
        <taxon>Kickxellomycetes</taxon>
        <taxon>Kickxellales</taxon>
        <taxon>Kickxellaceae</taxon>
        <taxon>Coemansia</taxon>
    </lineage>
</organism>